<protein>
    <submittedName>
        <fullName evidence="1">Wee1-like protein kinase</fullName>
    </submittedName>
</protein>
<name>A0A8S5S243_9CAUD</name>
<dbReference type="InterPro" id="IPR011009">
    <property type="entry name" value="Kinase-like_dom_sf"/>
</dbReference>
<dbReference type="GO" id="GO:0016301">
    <property type="term" value="F:kinase activity"/>
    <property type="evidence" value="ECO:0007669"/>
    <property type="project" value="UniProtKB-KW"/>
</dbReference>
<sequence length="160" mass="19031">MLRITEEDYNELTDILDGYVNKMDELSINSKEYEKLKYELDNKFCGLNLLQEHQIVHRELDIGNVIIDKNILICIYNNSLHRYRMMHKKANNGELVYIVNATDYCPFNKRYIGRCFYVDAQPTKEELEWVKDFVGINIEGLDTGWCLYDDQYVVLEEIIE</sequence>
<keyword evidence="1" id="KW-0418">Kinase</keyword>
<reference evidence="1" key="1">
    <citation type="journal article" date="2021" name="Proc. Natl. Acad. Sci. U.S.A.">
        <title>A Catalog of Tens of Thousands of Viruses from Human Metagenomes Reveals Hidden Associations with Chronic Diseases.</title>
        <authorList>
            <person name="Tisza M.J."/>
            <person name="Buck C.B."/>
        </authorList>
    </citation>
    <scope>NUCLEOTIDE SEQUENCE</scope>
    <source>
        <strain evidence="1">CtCIv11</strain>
    </source>
</reference>
<organism evidence="1">
    <name type="scientific">Siphoviridae sp. ctCIv11</name>
    <dbReference type="NCBI Taxonomy" id="2827806"/>
    <lineage>
        <taxon>Viruses</taxon>
        <taxon>Duplodnaviria</taxon>
        <taxon>Heunggongvirae</taxon>
        <taxon>Uroviricota</taxon>
        <taxon>Caudoviricetes</taxon>
    </lineage>
</organism>
<keyword evidence="1" id="KW-0808">Transferase</keyword>
<accession>A0A8S5S243</accession>
<evidence type="ECO:0000313" key="1">
    <source>
        <dbReference type="EMBL" id="DAF45001.1"/>
    </source>
</evidence>
<proteinExistence type="predicted"/>
<dbReference type="EMBL" id="BK032513">
    <property type="protein sequence ID" value="DAF45001.1"/>
    <property type="molecule type" value="Genomic_DNA"/>
</dbReference>
<dbReference type="SUPFAM" id="SSF56112">
    <property type="entry name" value="Protein kinase-like (PK-like)"/>
    <property type="match status" value="1"/>
</dbReference>